<sequence>MQKLLFTFSLLIALLGGALVTSTSASAKSLPKLKTEKVTYASSRLNTKVTAPKSVKLLAVKYNHHTTYYKLKNKAYKLNYKFSGYKTFELYGTTSKHQRVTQIKKLSSSTYATTDVIDLGEIRTSSDATIVVHTLGTHRTVRVYSGHKLLQAQNTGSSKQATFKIALNQYKPKLTYTVAAANKKATRNIYIPYLTKPSNLDVIA</sequence>
<evidence type="ECO:0000313" key="2">
    <source>
        <dbReference type="EMBL" id="NLR18580.1"/>
    </source>
</evidence>
<protein>
    <recommendedName>
        <fullName evidence="4">Extracellular zinc metalloproteinase</fullName>
    </recommendedName>
</protein>
<reference evidence="2 3" key="1">
    <citation type="submission" date="2020-04" db="EMBL/GenBank/DDBJ databases">
        <title>A novel species of genus Lactobacillus that was isolated from fermented food Zha-chili.</title>
        <authorList>
            <person name="Zhang Z."/>
        </authorList>
    </citation>
    <scope>NUCLEOTIDE SEQUENCE [LARGE SCALE GENOMIC DNA]</scope>
    <source>
        <strain evidence="3">HBUAS51383</strain>
    </source>
</reference>
<accession>A0ABX1KZD2</accession>
<feature type="chain" id="PRO_5046875931" description="Extracellular zinc metalloproteinase" evidence="1">
    <location>
        <begin position="28"/>
        <end position="204"/>
    </location>
</feature>
<comment type="caution">
    <text evidence="2">The sequence shown here is derived from an EMBL/GenBank/DDBJ whole genome shotgun (WGS) entry which is preliminary data.</text>
</comment>
<keyword evidence="1" id="KW-0732">Signal</keyword>
<name>A0ABX1KZD2_9LACO</name>
<organism evidence="2 3">
    <name type="scientific">Secundilactobacillus angelensis</name>
    <dbReference type="NCBI Taxonomy" id="2722706"/>
    <lineage>
        <taxon>Bacteria</taxon>
        <taxon>Bacillati</taxon>
        <taxon>Bacillota</taxon>
        <taxon>Bacilli</taxon>
        <taxon>Lactobacillales</taxon>
        <taxon>Lactobacillaceae</taxon>
        <taxon>Secundilactobacillus</taxon>
    </lineage>
</organism>
<gene>
    <name evidence="2" type="ORF">HC026_06535</name>
</gene>
<dbReference type="RefSeq" id="WP_168925193.1">
    <property type="nucleotide sequence ID" value="NZ_JAAXLJ010000009.1"/>
</dbReference>
<evidence type="ECO:0000256" key="1">
    <source>
        <dbReference type="SAM" id="SignalP"/>
    </source>
</evidence>
<proteinExistence type="predicted"/>
<dbReference type="Proteomes" id="UP000763447">
    <property type="component" value="Unassembled WGS sequence"/>
</dbReference>
<dbReference type="EMBL" id="JAAXLJ010000009">
    <property type="protein sequence ID" value="NLR18580.1"/>
    <property type="molecule type" value="Genomic_DNA"/>
</dbReference>
<keyword evidence="3" id="KW-1185">Reference proteome</keyword>
<evidence type="ECO:0000313" key="3">
    <source>
        <dbReference type="Proteomes" id="UP000763447"/>
    </source>
</evidence>
<evidence type="ECO:0008006" key="4">
    <source>
        <dbReference type="Google" id="ProtNLM"/>
    </source>
</evidence>
<feature type="signal peptide" evidence="1">
    <location>
        <begin position="1"/>
        <end position="27"/>
    </location>
</feature>